<dbReference type="GO" id="GO:0005737">
    <property type="term" value="C:cytoplasm"/>
    <property type="evidence" value="ECO:0007669"/>
    <property type="project" value="TreeGrafter"/>
</dbReference>
<dbReference type="GO" id="GO:0016831">
    <property type="term" value="F:carboxy-lyase activity"/>
    <property type="evidence" value="ECO:0007669"/>
    <property type="project" value="InterPro"/>
</dbReference>
<dbReference type="Gene3D" id="3.20.20.140">
    <property type="entry name" value="Metal-dependent hydrolases"/>
    <property type="match status" value="1"/>
</dbReference>
<dbReference type="Pfam" id="PF04909">
    <property type="entry name" value="Amidohydro_2"/>
    <property type="match status" value="1"/>
</dbReference>
<dbReference type="InterPro" id="IPR006680">
    <property type="entry name" value="Amidohydro-rel"/>
</dbReference>
<dbReference type="PANTHER" id="PTHR21240">
    <property type="entry name" value="2-AMINO-3-CARBOXYLMUCONATE-6-SEMIALDEHYDE DECARBOXYLASE"/>
    <property type="match status" value="1"/>
</dbReference>
<evidence type="ECO:0000313" key="3">
    <source>
        <dbReference type="EMBL" id="ETR71658.1"/>
    </source>
</evidence>
<comment type="caution">
    <text evidence="3">The sequence shown here is derived from an EMBL/GenBank/DDBJ whole genome shotgun (WGS) entry which is preliminary data.</text>
</comment>
<evidence type="ECO:0000313" key="4">
    <source>
        <dbReference type="Proteomes" id="UP000189670"/>
    </source>
</evidence>
<organism evidence="3 4">
    <name type="scientific">Candidatus Magnetoglobus multicellularis str. Araruama</name>
    <dbReference type="NCBI Taxonomy" id="890399"/>
    <lineage>
        <taxon>Bacteria</taxon>
        <taxon>Pseudomonadati</taxon>
        <taxon>Thermodesulfobacteriota</taxon>
        <taxon>Desulfobacteria</taxon>
        <taxon>Desulfobacterales</taxon>
        <taxon>Desulfobacteraceae</taxon>
        <taxon>Candidatus Magnetoglobus</taxon>
    </lineage>
</organism>
<gene>
    <name evidence="3" type="ORF">OMM_02327</name>
</gene>
<dbReference type="SUPFAM" id="SSF51556">
    <property type="entry name" value="Metallo-dependent hydrolases"/>
    <property type="match status" value="1"/>
</dbReference>
<keyword evidence="1" id="KW-0456">Lyase</keyword>
<proteinExistence type="predicted"/>
<feature type="domain" description="Amidohydrolase-related" evidence="2">
    <location>
        <begin position="3"/>
        <end position="278"/>
    </location>
</feature>
<reference evidence="4" key="1">
    <citation type="submission" date="2012-11" db="EMBL/GenBank/DDBJ databases">
        <authorList>
            <person name="Lucero-Rivera Y.E."/>
            <person name="Tovar-Ramirez D."/>
        </authorList>
    </citation>
    <scope>NUCLEOTIDE SEQUENCE [LARGE SCALE GENOMIC DNA]</scope>
    <source>
        <strain evidence="4">Araruama</strain>
    </source>
</reference>
<evidence type="ECO:0000256" key="1">
    <source>
        <dbReference type="ARBA" id="ARBA00023239"/>
    </source>
</evidence>
<dbReference type="Proteomes" id="UP000189670">
    <property type="component" value="Unassembled WGS sequence"/>
</dbReference>
<dbReference type="GO" id="GO:0016787">
    <property type="term" value="F:hydrolase activity"/>
    <property type="evidence" value="ECO:0007669"/>
    <property type="project" value="UniProtKB-KW"/>
</dbReference>
<dbReference type="CDD" id="cd01292">
    <property type="entry name" value="metallo-dependent_hydrolases"/>
    <property type="match status" value="1"/>
</dbReference>
<dbReference type="AlphaFoldDB" id="A0A1V1PA45"/>
<sequence>MIIDCHTHIFPKAVQENRGNFFDGEPGFQLLYENEKSKIVGLEQLIQAMDDDRIDRSVVFGFPWKHEDYFKQNNDYILEAVTRYPDRLMGFCCLDPYHPDSEKEVERCLKAGLSGVGELGFYTADLGDETIKHMLPIMELAHIHNKPVMIHTNEPVGHLYPGKTSLSVGQIYHFVECFPNNTIILAHWGGGVFFYHLLKKEAKDILANVYVDSAASIFLYDQRIWSTACDILGSEKILFGSDYPLLPGNRYFSQIDANERLQASDKENILGKSALKLFSNI</sequence>
<evidence type="ECO:0000259" key="2">
    <source>
        <dbReference type="Pfam" id="PF04909"/>
    </source>
</evidence>
<accession>A0A1V1PA45</accession>
<name>A0A1V1PA45_9BACT</name>
<protein>
    <submittedName>
        <fullName evidence="3">Amidohydrolase 2</fullName>
    </submittedName>
</protein>
<dbReference type="InterPro" id="IPR032466">
    <property type="entry name" value="Metal_Hydrolase"/>
</dbReference>
<dbReference type="PANTHER" id="PTHR21240:SF28">
    <property type="entry name" value="ISO-OROTATE DECARBOXYLASE (EUROFUNG)"/>
    <property type="match status" value="1"/>
</dbReference>
<dbReference type="EMBL" id="ATBP01000241">
    <property type="protein sequence ID" value="ETR71658.1"/>
    <property type="molecule type" value="Genomic_DNA"/>
</dbReference>
<dbReference type="GO" id="GO:0019748">
    <property type="term" value="P:secondary metabolic process"/>
    <property type="evidence" value="ECO:0007669"/>
    <property type="project" value="TreeGrafter"/>
</dbReference>
<dbReference type="InterPro" id="IPR032465">
    <property type="entry name" value="ACMSD"/>
</dbReference>
<keyword evidence="3" id="KW-0378">Hydrolase</keyword>